<feature type="domain" description="Rhodanese" evidence="3">
    <location>
        <begin position="1"/>
        <end position="29"/>
    </location>
</feature>
<dbReference type="InterPro" id="IPR036873">
    <property type="entry name" value="Rhodanese-like_dom_sf"/>
</dbReference>
<evidence type="ECO:0000256" key="1">
    <source>
        <dbReference type="ARBA" id="ARBA00022679"/>
    </source>
</evidence>
<keyword evidence="2" id="KW-0677">Repeat</keyword>
<dbReference type="PROSITE" id="PS50206">
    <property type="entry name" value="RHODANESE_3"/>
    <property type="match status" value="1"/>
</dbReference>
<dbReference type="InterPro" id="IPR045078">
    <property type="entry name" value="TST/MPST-like"/>
</dbReference>
<name>A0A0A9HKY5_ARUDO</name>
<keyword evidence="1" id="KW-0808">Transferase</keyword>
<accession>A0A0A9HKY5</accession>
<evidence type="ECO:0000313" key="4">
    <source>
        <dbReference type="EMBL" id="JAE37417.1"/>
    </source>
</evidence>
<dbReference type="Gene3D" id="3.40.250.10">
    <property type="entry name" value="Rhodanese-like domain"/>
    <property type="match status" value="1"/>
</dbReference>
<dbReference type="InterPro" id="IPR001763">
    <property type="entry name" value="Rhodanese-like_dom"/>
</dbReference>
<dbReference type="SUPFAM" id="SSF52821">
    <property type="entry name" value="Rhodanese/Cell cycle control phosphatase"/>
    <property type="match status" value="1"/>
</dbReference>
<reference evidence="4" key="2">
    <citation type="journal article" date="2015" name="Data Brief">
        <title>Shoot transcriptome of the giant reed, Arundo donax.</title>
        <authorList>
            <person name="Barrero R.A."/>
            <person name="Guerrero F.D."/>
            <person name="Moolhuijzen P."/>
            <person name="Goolsby J.A."/>
            <person name="Tidwell J."/>
            <person name="Bellgard S.E."/>
            <person name="Bellgard M.I."/>
        </authorList>
    </citation>
    <scope>NUCLEOTIDE SEQUENCE</scope>
    <source>
        <tissue evidence="4">Shoot tissue taken approximately 20 cm above the soil surface</tissue>
    </source>
</reference>
<dbReference type="PANTHER" id="PTHR11364">
    <property type="entry name" value="THIOSULFATE SULFERTANSFERASE"/>
    <property type="match status" value="1"/>
</dbReference>
<dbReference type="AlphaFoldDB" id="A0A0A9HKY5"/>
<evidence type="ECO:0000256" key="2">
    <source>
        <dbReference type="ARBA" id="ARBA00022737"/>
    </source>
</evidence>
<evidence type="ECO:0000259" key="3">
    <source>
        <dbReference type="PROSITE" id="PS50206"/>
    </source>
</evidence>
<dbReference type="EMBL" id="GBRH01160479">
    <property type="protein sequence ID" value="JAE37417.1"/>
    <property type="molecule type" value="Transcribed_RNA"/>
</dbReference>
<dbReference type="PANTHER" id="PTHR11364:SF12">
    <property type="entry name" value="OS02G0167100 PROTEIN"/>
    <property type="match status" value="1"/>
</dbReference>
<sequence>MFRVFGHSRVWVLDGGLPQWRASGFNLDSNSSDDAVLKSKAANNAVEEVYNGELTNTITFQTEFQPQLFWTL</sequence>
<proteinExistence type="predicted"/>
<reference evidence="4" key="1">
    <citation type="submission" date="2014-09" db="EMBL/GenBank/DDBJ databases">
        <authorList>
            <person name="Magalhaes I.L.F."/>
            <person name="Oliveira U."/>
            <person name="Santos F.R."/>
            <person name="Vidigal T.H.D.A."/>
            <person name="Brescovit A.D."/>
            <person name="Santos A.J."/>
        </authorList>
    </citation>
    <scope>NUCLEOTIDE SEQUENCE</scope>
    <source>
        <tissue evidence="4">Shoot tissue taken approximately 20 cm above the soil surface</tissue>
    </source>
</reference>
<dbReference type="GO" id="GO:0004792">
    <property type="term" value="F:thiosulfate-cyanide sulfurtransferase activity"/>
    <property type="evidence" value="ECO:0007669"/>
    <property type="project" value="TreeGrafter"/>
</dbReference>
<organism evidence="4">
    <name type="scientific">Arundo donax</name>
    <name type="common">Giant reed</name>
    <name type="synonym">Donax arundinaceus</name>
    <dbReference type="NCBI Taxonomy" id="35708"/>
    <lineage>
        <taxon>Eukaryota</taxon>
        <taxon>Viridiplantae</taxon>
        <taxon>Streptophyta</taxon>
        <taxon>Embryophyta</taxon>
        <taxon>Tracheophyta</taxon>
        <taxon>Spermatophyta</taxon>
        <taxon>Magnoliopsida</taxon>
        <taxon>Liliopsida</taxon>
        <taxon>Poales</taxon>
        <taxon>Poaceae</taxon>
        <taxon>PACMAD clade</taxon>
        <taxon>Arundinoideae</taxon>
        <taxon>Arundineae</taxon>
        <taxon>Arundo</taxon>
    </lineage>
</organism>
<dbReference type="GO" id="GO:0005739">
    <property type="term" value="C:mitochondrion"/>
    <property type="evidence" value="ECO:0007669"/>
    <property type="project" value="TreeGrafter"/>
</dbReference>
<protein>
    <recommendedName>
        <fullName evidence="3">Rhodanese domain-containing protein</fullName>
    </recommendedName>
</protein>